<keyword evidence="2" id="KW-0812">Transmembrane</keyword>
<evidence type="ECO:0000313" key="3">
    <source>
        <dbReference type="EMBL" id="UZE94720.1"/>
    </source>
</evidence>
<evidence type="ECO:0000313" key="4">
    <source>
        <dbReference type="Proteomes" id="UP001163739"/>
    </source>
</evidence>
<keyword evidence="2" id="KW-0472">Membrane</keyword>
<feature type="region of interest" description="Disordered" evidence="1">
    <location>
        <begin position="1"/>
        <end position="34"/>
    </location>
</feature>
<organism evidence="3 4">
    <name type="scientific">Alkalimarinus alittae</name>
    <dbReference type="NCBI Taxonomy" id="2961619"/>
    <lineage>
        <taxon>Bacteria</taxon>
        <taxon>Pseudomonadati</taxon>
        <taxon>Pseudomonadota</taxon>
        <taxon>Gammaproteobacteria</taxon>
        <taxon>Alteromonadales</taxon>
        <taxon>Alteromonadaceae</taxon>
        <taxon>Alkalimarinus</taxon>
    </lineage>
</organism>
<accession>A0ABY6MY43</accession>
<dbReference type="RefSeq" id="WP_265046213.1">
    <property type="nucleotide sequence ID" value="NZ_CP100390.1"/>
</dbReference>
<protein>
    <submittedName>
        <fullName evidence="3">Uncharacterized protein</fullName>
    </submittedName>
</protein>
<dbReference type="Proteomes" id="UP001163739">
    <property type="component" value="Chromosome"/>
</dbReference>
<sequence length="176" mass="20572">MLGFRHESLEKDGTTSGSTALQSDTPTEKVGQHTAHLGAPEQYWIERKKYLEKIKQVPELRKRFVSSLMVYLLRRFLWSFGFFPIFLSFWLPLVLNRFNPVATVSSLLPSLENFVNSNPQVQANTIETLFIAWFSVGFIFAIFDFVLTPYKSPYEYEADVHMRAWEELQNNNEKEH</sequence>
<feature type="transmembrane region" description="Helical" evidence="2">
    <location>
        <begin position="76"/>
        <end position="95"/>
    </location>
</feature>
<reference evidence="3" key="1">
    <citation type="submission" date="2022-06" db="EMBL/GenBank/DDBJ databases">
        <title>Alkalimarinus sp. nov., isolated from gut of a Alitta virens.</title>
        <authorList>
            <person name="Yang A.I."/>
            <person name="Shin N.-R."/>
        </authorList>
    </citation>
    <scope>NUCLEOTIDE SEQUENCE</scope>
    <source>
        <strain evidence="3">A2M4</strain>
    </source>
</reference>
<keyword evidence="4" id="KW-1185">Reference proteome</keyword>
<dbReference type="EMBL" id="CP100390">
    <property type="protein sequence ID" value="UZE94720.1"/>
    <property type="molecule type" value="Genomic_DNA"/>
</dbReference>
<evidence type="ECO:0000256" key="1">
    <source>
        <dbReference type="SAM" id="MobiDB-lite"/>
    </source>
</evidence>
<gene>
    <name evidence="3" type="ORF">NKI27_11570</name>
</gene>
<evidence type="ECO:0000256" key="2">
    <source>
        <dbReference type="SAM" id="Phobius"/>
    </source>
</evidence>
<name>A0ABY6MY43_9ALTE</name>
<feature type="transmembrane region" description="Helical" evidence="2">
    <location>
        <begin position="129"/>
        <end position="147"/>
    </location>
</feature>
<feature type="compositionally biased region" description="Basic and acidic residues" evidence="1">
    <location>
        <begin position="1"/>
        <end position="13"/>
    </location>
</feature>
<feature type="compositionally biased region" description="Polar residues" evidence="1">
    <location>
        <begin position="14"/>
        <end position="25"/>
    </location>
</feature>
<keyword evidence="2" id="KW-1133">Transmembrane helix</keyword>
<proteinExistence type="predicted"/>